<keyword evidence="3" id="KW-0472">Membrane</keyword>
<evidence type="ECO:0000313" key="7">
    <source>
        <dbReference type="Proteomes" id="UP001107558"/>
    </source>
</evidence>
<keyword evidence="7" id="KW-1185">Reference proteome</keyword>
<name>A0A9J6C0G0_POLVA</name>
<dbReference type="OrthoDB" id="10253869at2759"/>
<organism evidence="6 7">
    <name type="scientific">Polypedilum vanderplanki</name>
    <name type="common">Sleeping chironomid midge</name>
    <dbReference type="NCBI Taxonomy" id="319348"/>
    <lineage>
        <taxon>Eukaryota</taxon>
        <taxon>Metazoa</taxon>
        <taxon>Ecdysozoa</taxon>
        <taxon>Arthropoda</taxon>
        <taxon>Hexapoda</taxon>
        <taxon>Insecta</taxon>
        <taxon>Pterygota</taxon>
        <taxon>Neoptera</taxon>
        <taxon>Endopterygota</taxon>
        <taxon>Diptera</taxon>
        <taxon>Nematocera</taxon>
        <taxon>Chironomoidea</taxon>
        <taxon>Chironomidae</taxon>
        <taxon>Chironominae</taxon>
        <taxon>Polypedilum</taxon>
        <taxon>Polypedilum</taxon>
    </lineage>
</organism>
<dbReference type="Pfam" id="PF13193">
    <property type="entry name" value="AMP-binding_C"/>
    <property type="match status" value="1"/>
</dbReference>
<dbReference type="InterPro" id="IPR025110">
    <property type="entry name" value="AMP-bd_C"/>
</dbReference>
<dbReference type="EMBL" id="JADBJN010000002">
    <property type="protein sequence ID" value="KAG5675299.1"/>
    <property type="molecule type" value="Genomic_DNA"/>
</dbReference>
<dbReference type="InterPro" id="IPR042099">
    <property type="entry name" value="ANL_N_sf"/>
</dbReference>
<comment type="subcellular location">
    <subcellularLocation>
        <location evidence="1">Peroxisome</location>
    </subcellularLocation>
</comment>
<evidence type="ECO:0000313" key="6">
    <source>
        <dbReference type="EMBL" id="KAG5675299.1"/>
    </source>
</evidence>
<dbReference type="AlphaFoldDB" id="A0A9J6C0G0"/>
<dbReference type="SUPFAM" id="SSF56801">
    <property type="entry name" value="Acetyl-CoA synthetase-like"/>
    <property type="match status" value="1"/>
</dbReference>
<evidence type="ECO:0000259" key="4">
    <source>
        <dbReference type="Pfam" id="PF00501"/>
    </source>
</evidence>
<dbReference type="PANTHER" id="PTHR24096">
    <property type="entry name" value="LONG-CHAIN-FATTY-ACID--COA LIGASE"/>
    <property type="match status" value="1"/>
</dbReference>
<feature type="domain" description="AMP-dependent synthetase/ligase" evidence="4">
    <location>
        <begin position="22"/>
        <end position="303"/>
    </location>
</feature>
<protein>
    <submittedName>
        <fullName evidence="6">Uncharacterized protein</fullName>
    </submittedName>
</protein>
<comment type="caution">
    <text evidence="6">The sequence shown here is derived from an EMBL/GenBank/DDBJ whole genome shotgun (WGS) entry which is preliminary data.</text>
</comment>
<feature type="domain" description="AMP-binding enzyme C-terminal" evidence="5">
    <location>
        <begin position="385"/>
        <end position="462"/>
    </location>
</feature>
<dbReference type="GO" id="GO:0004467">
    <property type="term" value="F:long-chain fatty acid-CoA ligase activity"/>
    <property type="evidence" value="ECO:0007669"/>
    <property type="project" value="TreeGrafter"/>
</dbReference>
<dbReference type="Pfam" id="PF00501">
    <property type="entry name" value="AMP-binding"/>
    <property type="match status" value="1"/>
</dbReference>
<keyword evidence="3" id="KW-0812">Transmembrane</keyword>
<dbReference type="Proteomes" id="UP001107558">
    <property type="component" value="Chromosome 2"/>
</dbReference>
<evidence type="ECO:0000256" key="2">
    <source>
        <dbReference type="ARBA" id="ARBA00023140"/>
    </source>
</evidence>
<sequence length="478" mass="54235">MPKVQPVFNPDQNLGQLIVKVLEQTPDAITQISDDTNVSVTCGEMRDRILKFAVHLNSLRLKQSDVVGVIAGNTENIAPVVFACFLLGLPINPLAPIMIESDIIQVYSKTKPKLIFCDVNNLKIVQNAVDRMKSEAKIYTVMEKIDGYECVTDILKKIFNFEDLIYPELDPNSVIFIPCSSGSTGPQKGICKTYKELLSLFVPPTIDSHILYQSTGLFWFSGIYFLLYGALFKCLRITTAQSTTAELFFNIIKKYEVTRVSTAPYLIINLLQLDNLEPLESIKMWMIVAARATEDLCLKLKKLCQMIVDDNGNALDNNQQGEIYVKKDYKLTGYYNDMEKFKQVYDGEWFKTGDIGYIDDEGFLYVIDRKKEVLKYNNMQITPVELEEIINQIEGVVSSCAVGVLEEKTGNDIIHAFVIVDNMKNITEDQIQNYVNERVIDNKKLRGGIHFLEKFPTAITGKIDKKKLRSLAIENFTN</sequence>
<dbReference type="GO" id="GO:0046949">
    <property type="term" value="P:fatty-acyl-CoA biosynthetic process"/>
    <property type="evidence" value="ECO:0007669"/>
    <property type="project" value="TreeGrafter"/>
</dbReference>
<proteinExistence type="predicted"/>
<evidence type="ECO:0000256" key="3">
    <source>
        <dbReference type="SAM" id="Phobius"/>
    </source>
</evidence>
<accession>A0A9J6C0G0</accession>
<dbReference type="Gene3D" id="3.30.300.30">
    <property type="match status" value="1"/>
</dbReference>
<dbReference type="InterPro" id="IPR045851">
    <property type="entry name" value="AMP-bd_C_sf"/>
</dbReference>
<dbReference type="GO" id="GO:0005777">
    <property type="term" value="C:peroxisome"/>
    <property type="evidence" value="ECO:0007669"/>
    <property type="project" value="UniProtKB-SubCell"/>
</dbReference>
<dbReference type="InterPro" id="IPR000873">
    <property type="entry name" value="AMP-dep_synth/lig_dom"/>
</dbReference>
<gene>
    <name evidence="6" type="ORF">PVAND_005211</name>
</gene>
<keyword evidence="2" id="KW-0576">Peroxisome</keyword>
<feature type="transmembrane region" description="Helical" evidence="3">
    <location>
        <begin position="210"/>
        <end position="231"/>
    </location>
</feature>
<evidence type="ECO:0000256" key="1">
    <source>
        <dbReference type="ARBA" id="ARBA00004275"/>
    </source>
</evidence>
<reference evidence="6" key="1">
    <citation type="submission" date="2021-03" db="EMBL/GenBank/DDBJ databases">
        <title>Chromosome level genome of the anhydrobiotic midge Polypedilum vanderplanki.</title>
        <authorList>
            <person name="Yoshida Y."/>
            <person name="Kikawada T."/>
            <person name="Gusev O."/>
        </authorList>
    </citation>
    <scope>NUCLEOTIDE SEQUENCE</scope>
    <source>
        <strain evidence="6">NIAS01</strain>
        <tissue evidence="6">Whole body or cell culture</tissue>
    </source>
</reference>
<keyword evidence="3" id="KW-1133">Transmembrane helix</keyword>
<evidence type="ECO:0000259" key="5">
    <source>
        <dbReference type="Pfam" id="PF13193"/>
    </source>
</evidence>
<dbReference type="Gene3D" id="3.40.50.12780">
    <property type="entry name" value="N-terminal domain of ligase-like"/>
    <property type="match status" value="2"/>
</dbReference>
<dbReference type="PANTHER" id="PTHR24096:SF353">
    <property type="entry name" value="GH16244P-RELATED"/>
    <property type="match status" value="1"/>
</dbReference>